<keyword evidence="5 10" id="KW-0269">Exonuclease</keyword>
<keyword evidence="3" id="KW-0540">Nuclease</keyword>
<evidence type="ECO:0000313" key="10">
    <source>
        <dbReference type="EMBL" id="MFC0632724.1"/>
    </source>
</evidence>
<dbReference type="Gene3D" id="3.90.1640.30">
    <property type="match status" value="1"/>
</dbReference>
<keyword evidence="4" id="KW-0378">Hydrolase</keyword>
<evidence type="ECO:0000256" key="6">
    <source>
        <dbReference type="SAM" id="Coils"/>
    </source>
</evidence>
<evidence type="ECO:0000259" key="9">
    <source>
        <dbReference type="Pfam" id="PF17768"/>
    </source>
</evidence>
<evidence type="ECO:0000256" key="1">
    <source>
        <dbReference type="ARBA" id="ARBA00005915"/>
    </source>
</evidence>
<evidence type="ECO:0000256" key="3">
    <source>
        <dbReference type="ARBA" id="ARBA00022722"/>
    </source>
</evidence>
<feature type="domain" description="DHHA1" evidence="8">
    <location>
        <begin position="377"/>
        <end position="473"/>
    </location>
</feature>
<evidence type="ECO:0000256" key="2">
    <source>
        <dbReference type="ARBA" id="ARBA00019841"/>
    </source>
</evidence>
<dbReference type="InterPro" id="IPR004610">
    <property type="entry name" value="RecJ"/>
</dbReference>
<evidence type="ECO:0000256" key="4">
    <source>
        <dbReference type="ARBA" id="ARBA00022801"/>
    </source>
</evidence>
<evidence type="ECO:0000313" key="11">
    <source>
        <dbReference type="Proteomes" id="UP001589906"/>
    </source>
</evidence>
<organism evidence="10 11">
    <name type="scientific">Brevundimonas balnearis</name>
    <dbReference type="NCBI Taxonomy" id="1572858"/>
    <lineage>
        <taxon>Bacteria</taxon>
        <taxon>Pseudomonadati</taxon>
        <taxon>Pseudomonadota</taxon>
        <taxon>Alphaproteobacteria</taxon>
        <taxon>Caulobacterales</taxon>
        <taxon>Caulobacteraceae</taxon>
        <taxon>Brevundimonas</taxon>
    </lineage>
</organism>
<comment type="caution">
    <text evidence="10">The sequence shown here is derived from an EMBL/GenBank/DDBJ whole genome shotgun (WGS) entry which is preliminary data.</text>
</comment>
<keyword evidence="11" id="KW-1185">Reference proteome</keyword>
<dbReference type="Proteomes" id="UP001589906">
    <property type="component" value="Unassembled WGS sequence"/>
</dbReference>
<dbReference type="Pfam" id="PF17768">
    <property type="entry name" value="RecJ_OB"/>
    <property type="match status" value="1"/>
</dbReference>
<dbReference type="InterPro" id="IPR041122">
    <property type="entry name" value="RecJ_OB"/>
</dbReference>
<dbReference type="PANTHER" id="PTHR30255:SF2">
    <property type="entry name" value="SINGLE-STRANDED-DNA-SPECIFIC EXONUCLEASE RECJ"/>
    <property type="match status" value="1"/>
</dbReference>
<evidence type="ECO:0000259" key="8">
    <source>
        <dbReference type="Pfam" id="PF02272"/>
    </source>
</evidence>
<dbReference type="SUPFAM" id="SSF64182">
    <property type="entry name" value="DHH phosphoesterases"/>
    <property type="match status" value="1"/>
</dbReference>
<dbReference type="PANTHER" id="PTHR30255">
    <property type="entry name" value="SINGLE-STRANDED-DNA-SPECIFIC EXONUCLEASE RECJ"/>
    <property type="match status" value="1"/>
</dbReference>
<reference evidence="10 11" key="1">
    <citation type="submission" date="2024-09" db="EMBL/GenBank/DDBJ databases">
        <authorList>
            <person name="Sun Q."/>
            <person name="Mori K."/>
        </authorList>
    </citation>
    <scope>NUCLEOTIDE SEQUENCE [LARGE SCALE GENOMIC DNA]</scope>
    <source>
        <strain evidence="10 11">NCAIM B.02621</strain>
    </source>
</reference>
<proteinExistence type="inferred from homology"/>
<feature type="coiled-coil region" evidence="6">
    <location>
        <begin position="338"/>
        <end position="365"/>
    </location>
</feature>
<evidence type="ECO:0000259" key="7">
    <source>
        <dbReference type="Pfam" id="PF01368"/>
    </source>
</evidence>
<dbReference type="Pfam" id="PF01368">
    <property type="entry name" value="DHH"/>
    <property type="match status" value="1"/>
</dbReference>
<gene>
    <name evidence="10" type="primary">recJ</name>
    <name evidence="10" type="ORF">ACFFGE_02375</name>
</gene>
<feature type="domain" description="DDH" evidence="7">
    <location>
        <begin position="103"/>
        <end position="230"/>
    </location>
</feature>
<dbReference type="RefSeq" id="WP_376833929.1">
    <property type="nucleotide sequence ID" value="NZ_JBHLSW010000003.1"/>
</dbReference>
<dbReference type="InterPro" id="IPR038763">
    <property type="entry name" value="DHH_sf"/>
</dbReference>
<comment type="similarity">
    <text evidence="1">Belongs to the RecJ family.</text>
</comment>
<keyword evidence="6" id="KW-0175">Coiled coil</keyword>
<protein>
    <recommendedName>
        <fullName evidence="2">Single-stranded-DNA-specific exonuclease RecJ</fullName>
    </recommendedName>
</protein>
<evidence type="ECO:0000256" key="5">
    <source>
        <dbReference type="ARBA" id="ARBA00022839"/>
    </source>
</evidence>
<dbReference type="InterPro" id="IPR003156">
    <property type="entry name" value="DHHA1_dom"/>
</dbReference>
<dbReference type="Pfam" id="PF02272">
    <property type="entry name" value="DHHA1"/>
    <property type="match status" value="1"/>
</dbReference>
<sequence length="603" mass="63381">MADGAGRLGTPGAFLGVERSLSGRAWRQRSAPLEDVRRLMQAHGLTEPLARALVARGIDADTADGFLNPTLRGSFPDPSSFADMDAAAGAILDAYEAGQSLHVFADYDVDGASSAALLVRWFRALGRDLPIYVPDRLTEGYGPSSLAFDRLKALGADLVITVDCGAAATAAVRHAGAIGLKVVVIDHHLMRDQPPACAAVVNPNRPDCKSGQGNLAAAGVVFVLLAALNREARRRGLFKDLGEPDIRQWLYLAALGAVCDVTALTGFNRTLTRLGLGVMSAWENPGLRALMAAAGAELKPATVNHLGFILGPRINAAGRIGRADLGARLLATDDVDEARAVAEQLHALNAERREVEREVVEAAVELVEADASIMDAPVVVVAGDGWHPGVVGVVAGRLRERWRKPVIVAGVDPISGVAKGSGRSQPGVNLGRAVQAAWEEGLLLAGGGHAMACGLTAEAARLEEVRRFLSERLGGEQAAAQQADQLEIDALIDPRAATRDLVDSFAALEPFGPGNPEPLFALSGVSVREPVVMNGGHVRCRLVGADGAPVRAIAWRVADLPCGEALLAGAQGLSVAGRLKPDDWNGRRGVQLEIEDVHDPRRI</sequence>
<dbReference type="Gene3D" id="3.10.310.30">
    <property type="match status" value="1"/>
</dbReference>
<dbReference type="InterPro" id="IPR051673">
    <property type="entry name" value="SSDNA_exonuclease_RecJ"/>
</dbReference>
<accession>A0ABV6QZE0</accession>
<dbReference type="EMBL" id="JBHLSW010000003">
    <property type="protein sequence ID" value="MFC0632724.1"/>
    <property type="molecule type" value="Genomic_DNA"/>
</dbReference>
<dbReference type="NCBIfam" id="TIGR00644">
    <property type="entry name" value="recJ"/>
    <property type="match status" value="1"/>
</dbReference>
<name>A0ABV6QZE0_9CAUL</name>
<feature type="domain" description="RecJ OB" evidence="9">
    <location>
        <begin position="488"/>
        <end position="596"/>
    </location>
</feature>
<dbReference type="InterPro" id="IPR001667">
    <property type="entry name" value="DDH_dom"/>
</dbReference>
<dbReference type="GO" id="GO:0004527">
    <property type="term" value="F:exonuclease activity"/>
    <property type="evidence" value="ECO:0007669"/>
    <property type="project" value="UniProtKB-KW"/>
</dbReference>